<evidence type="ECO:0000256" key="3">
    <source>
        <dbReference type="ARBA" id="ARBA00011918"/>
    </source>
</evidence>
<dbReference type="STRING" id="1431546.CAQU_00510"/>
<evidence type="ECO:0000259" key="9">
    <source>
        <dbReference type="Pfam" id="PF01035"/>
    </source>
</evidence>
<dbReference type="GO" id="GO:0032259">
    <property type="term" value="P:methylation"/>
    <property type="evidence" value="ECO:0007669"/>
    <property type="project" value="UniProtKB-KW"/>
</dbReference>
<feature type="domain" description="Methylated-DNA-[protein]-cysteine S-methyltransferase DNA binding" evidence="9">
    <location>
        <begin position="76"/>
        <end position="156"/>
    </location>
</feature>
<keyword evidence="7" id="KW-0234">DNA repair</keyword>
<evidence type="ECO:0000256" key="5">
    <source>
        <dbReference type="ARBA" id="ARBA00022679"/>
    </source>
</evidence>
<dbReference type="GO" id="GO:0006281">
    <property type="term" value="P:DNA repair"/>
    <property type="evidence" value="ECO:0007669"/>
    <property type="project" value="UniProtKB-KW"/>
</dbReference>
<dbReference type="FunFam" id="1.10.10.10:FF:000214">
    <property type="entry name" value="Methylated-DNA--protein-cysteine methyltransferase"/>
    <property type="match status" value="1"/>
</dbReference>
<dbReference type="AlphaFoldDB" id="A0A1L7CDA4"/>
<evidence type="ECO:0000313" key="11">
    <source>
        <dbReference type="Proteomes" id="UP000185478"/>
    </source>
</evidence>
<dbReference type="InterPro" id="IPR036217">
    <property type="entry name" value="MethylDNA_cys_MeTrfase_DNAb"/>
</dbReference>
<gene>
    <name evidence="10" type="ORF">CAQU_00510</name>
</gene>
<dbReference type="KEGG" id="caqu:CAQU_00510"/>
<proteinExistence type="inferred from homology"/>
<keyword evidence="5" id="KW-0808">Transferase</keyword>
<dbReference type="NCBIfam" id="TIGR00589">
    <property type="entry name" value="ogt"/>
    <property type="match status" value="1"/>
</dbReference>
<evidence type="ECO:0000256" key="4">
    <source>
        <dbReference type="ARBA" id="ARBA00022603"/>
    </source>
</evidence>
<dbReference type="PANTHER" id="PTHR10815">
    <property type="entry name" value="METHYLATED-DNA--PROTEIN-CYSTEINE METHYLTRANSFERASE"/>
    <property type="match status" value="1"/>
</dbReference>
<reference evidence="10 11" key="1">
    <citation type="submission" date="2014-08" db="EMBL/GenBank/DDBJ databases">
        <title>Complete genome sequence of Corynebacterium aquilae S-613T(T) (=DSM 44791(T)), isolated from the choana of a healthy golden eagle.</title>
        <authorList>
            <person name="Ruckert C."/>
            <person name="Albersmeier A."/>
            <person name="Winkler A."/>
            <person name="Kalinowski J."/>
        </authorList>
    </citation>
    <scope>NUCLEOTIDE SEQUENCE [LARGE SCALE GENOMIC DNA]</scope>
    <source>
        <strain evidence="10 11">S-613</strain>
    </source>
</reference>
<dbReference type="EMBL" id="CP009245">
    <property type="protein sequence ID" value="APT83818.1"/>
    <property type="molecule type" value="Genomic_DNA"/>
</dbReference>
<dbReference type="GO" id="GO:0003908">
    <property type="term" value="F:methylated-DNA-[protein]-cysteine S-methyltransferase activity"/>
    <property type="evidence" value="ECO:0007669"/>
    <property type="project" value="UniProtKB-EC"/>
</dbReference>
<dbReference type="Proteomes" id="UP000185478">
    <property type="component" value="Chromosome"/>
</dbReference>
<protein>
    <recommendedName>
        <fullName evidence="3">methylated-DNA--[protein]-cysteine S-methyltransferase</fullName>
        <ecNumber evidence="3">2.1.1.63</ecNumber>
    </recommendedName>
</protein>
<comment type="catalytic activity">
    <reaction evidence="8">
        <text>a 6-O-methyl-2'-deoxyguanosine in DNA + L-cysteinyl-[protein] = S-methyl-L-cysteinyl-[protein] + a 2'-deoxyguanosine in DNA</text>
        <dbReference type="Rhea" id="RHEA:24000"/>
        <dbReference type="Rhea" id="RHEA-COMP:10131"/>
        <dbReference type="Rhea" id="RHEA-COMP:10132"/>
        <dbReference type="Rhea" id="RHEA-COMP:11367"/>
        <dbReference type="Rhea" id="RHEA-COMP:11368"/>
        <dbReference type="ChEBI" id="CHEBI:29950"/>
        <dbReference type="ChEBI" id="CHEBI:82612"/>
        <dbReference type="ChEBI" id="CHEBI:85445"/>
        <dbReference type="ChEBI" id="CHEBI:85448"/>
        <dbReference type="EC" id="2.1.1.63"/>
    </reaction>
</comment>
<comment type="similarity">
    <text evidence="2">Belongs to the MGMT family.</text>
</comment>
<evidence type="ECO:0000256" key="2">
    <source>
        <dbReference type="ARBA" id="ARBA00008711"/>
    </source>
</evidence>
<dbReference type="CDD" id="cd06445">
    <property type="entry name" value="ATase"/>
    <property type="match status" value="1"/>
</dbReference>
<dbReference type="PANTHER" id="PTHR10815:SF13">
    <property type="entry name" value="METHYLATED-DNA--PROTEIN-CYSTEINE METHYLTRANSFERASE"/>
    <property type="match status" value="1"/>
</dbReference>
<accession>A0A1L7CDA4</accession>
<keyword evidence="4" id="KW-0489">Methyltransferase</keyword>
<evidence type="ECO:0000256" key="8">
    <source>
        <dbReference type="ARBA" id="ARBA00049348"/>
    </source>
</evidence>
<dbReference type="InterPro" id="IPR036388">
    <property type="entry name" value="WH-like_DNA-bd_sf"/>
</dbReference>
<dbReference type="SUPFAM" id="SSF46767">
    <property type="entry name" value="Methylated DNA-protein cysteine methyltransferase, C-terminal domain"/>
    <property type="match status" value="1"/>
</dbReference>
<evidence type="ECO:0000256" key="6">
    <source>
        <dbReference type="ARBA" id="ARBA00022763"/>
    </source>
</evidence>
<dbReference type="Gene3D" id="1.10.10.10">
    <property type="entry name" value="Winged helix-like DNA-binding domain superfamily/Winged helix DNA-binding domain"/>
    <property type="match status" value="1"/>
</dbReference>
<organism evidence="10 11">
    <name type="scientific">Corynebacterium aquilae DSM 44791</name>
    <dbReference type="NCBI Taxonomy" id="1431546"/>
    <lineage>
        <taxon>Bacteria</taxon>
        <taxon>Bacillati</taxon>
        <taxon>Actinomycetota</taxon>
        <taxon>Actinomycetes</taxon>
        <taxon>Mycobacteriales</taxon>
        <taxon>Corynebacteriaceae</taxon>
        <taxon>Corynebacterium</taxon>
    </lineage>
</organism>
<evidence type="ECO:0000313" key="10">
    <source>
        <dbReference type="EMBL" id="APT83818.1"/>
    </source>
</evidence>
<dbReference type="EC" id="2.1.1.63" evidence="3"/>
<evidence type="ECO:0000256" key="7">
    <source>
        <dbReference type="ARBA" id="ARBA00023204"/>
    </source>
</evidence>
<dbReference type="Pfam" id="PF01035">
    <property type="entry name" value="DNA_binding_1"/>
    <property type="match status" value="1"/>
</dbReference>
<evidence type="ECO:0000256" key="1">
    <source>
        <dbReference type="ARBA" id="ARBA00001286"/>
    </source>
</evidence>
<comment type="catalytic activity">
    <reaction evidence="1">
        <text>a 4-O-methyl-thymidine in DNA + L-cysteinyl-[protein] = a thymidine in DNA + S-methyl-L-cysteinyl-[protein]</text>
        <dbReference type="Rhea" id="RHEA:53428"/>
        <dbReference type="Rhea" id="RHEA-COMP:10131"/>
        <dbReference type="Rhea" id="RHEA-COMP:10132"/>
        <dbReference type="Rhea" id="RHEA-COMP:13555"/>
        <dbReference type="Rhea" id="RHEA-COMP:13556"/>
        <dbReference type="ChEBI" id="CHEBI:29950"/>
        <dbReference type="ChEBI" id="CHEBI:82612"/>
        <dbReference type="ChEBI" id="CHEBI:137386"/>
        <dbReference type="ChEBI" id="CHEBI:137387"/>
        <dbReference type="EC" id="2.1.1.63"/>
    </reaction>
</comment>
<keyword evidence="6" id="KW-0227">DNA damage</keyword>
<name>A0A1L7CDA4_9CORY</name>
<dbReference type="InterPro" id="IPR014048">
    <property type="entry name" value="MethylDNA_cys_MeTrfase_DNA-bd"/>
</dbReference>
<keyword evidence="11" id="KW-1185">Reference proteome</keyword>
<sequence length="160" mass="16712">MAHAETDLGHFGVCALGGLITQIVLPGDNEPTSTGQPTASDRELAGHGAAALTQFIHGNHHIDWPPYNPRVLVTAPFYRKVLAQLSFVGPGETVTYGELARRAGNPRAVRAAAGACAANPLPIIIGCHRVLPATGGTVGGYRGGQELKRALLAREGYQEG</sequence>